<evidence type="ECO:0000313" key="3">
    <source>
        <dbReference type="Proteomes" id="UP001163719"/>
    </source>
</evidence>
<organism evidence="2 3">
    <name type="scientific">Chryseobacterium oryctis</name>
    <dbReference type="NCBI Taxonomy" id="2952618"/>
    <lineage>
        <taxon>Bacteria</taxon>
        <taxon>Pseudomonadati</taxon>
        <taxon>Bacteroidota</taxon>
        <taxon>Flavobacteriia</taxon>
        <taxon>Flavobacteriales</taxon>
        <taxon>Weeksellaceae</taxon>
        <taxon>Chryseobacterium group</taxon>
        <taxon>Chryseobacterium</taxon>
    </lineage>
</organism>
<keyword evidence="1" id="KW-0472">Membrane</keyword>
<sequence length="407" mass="46452">MLSIVMKVSGLKKSLIRKKRKNESRFKYIMGLIHLWLGLLSSVVIIVVCLSGCIYAFKNQITDLLNKDKVFVKESKGEKMSAEYIQKKLNDEVKTLTSITIPVDKSRSYVVSYSQNSLDKAVYINPYSGKDLGTADVSMSRFFEVILDIHRNLMMGNVGRQINGVAVLMFCVLLFSGFVLWIPQKLKLLKQALTIKWSGKFQRLNYDLHNTLGFYTFLILFFMAVTGLYITYPWVKNMLIVSLGGDSISNISGVDSKEDSDAFDSIFNDMLSRQKEKSQLKEEKIVSLQEILDKSDKILPYNAVTTLELPNKENPRFVVTKINTDNWLGAMLPDEITFDKKGNFKSKELFSEKPLNKQFTSLAKPLHTGEILGLKSVILYFIVCLIGFSLPITGFIFWFHRFRKIKG</sequence>
<dbReference type="RefSeq" id="WP_264744019.1">
    <property type="nucleotide sequence ID" value="NZ_JAPDHV010000005.1"/>
</dbReference>
<accession>A0ABT3HQP2</accession>
<evidence type="ECO:0000313" key="2">
    <source>
        <dbReference type="EMBL" id="MCW3162095.1"/>
    </source>
</evidence>
<keyword evidence="1" id="KW-1133">Transmembrane helix</keyword>
<feature type="transmembrane region" description="Helical" evidence="1">
    <location>
        <begin position="28"/>
        <end position="57"/>
    </location>
</feature>
<keyword evidence="3" id="KW-1185">Reference proteome</keyword>
<feature type="transmembrane region" description="Helical" evidence="1">
    <location>
        <begin position="162"/>
        <end position="182"/>
    </location>
</feature>
<dbReference type="PANTHER" id="PTHR34219:SF3">
    <property type="entry name" value="BLL7967 PROTEIN"/>
    <property type="match status" value="1"/>
</dbReference>
<name>A0ABT3HQP2_9FLAO</name>
<reference evidence="2" key="1">
    <citation type="submission" date="2022-10" db="EMBL/GenBank/DDBJ databases">
        <title>Chryseobacterium babae sp. nov. isolated from the gut of the beetle Oryctes rhinoceros, and Chryseobacterium kimseyorum sp. nov., isolated from a stick insect rearing cage.</title>
        <authorList>
            <person name="Shelomi M."/>
            <person name="Han C.-J."/>
            <person name="Chen W.-M."/>
            <person name="Chen H.-K."/>
            <person name="Liaw S.-J."/>
            <person name="Muhle E."/>
            <person name="Clermont D."/>
        </authorList>
    </citation>
    <scope>NUCLEOTIDE SEQUENCE</scope>
    <source>
        <strain evidence="2">WLa1L2M3</strain>
    </source>
</reference>
<dbReference type="Pfam" id="PF03929">
    <property type="entry name" value="PepSY_TM"/>
    <property type="match status" value="1"/>
</dbReference>
<feature type="transmembrane region" description="Helical" evidence="1">
    <location>
        <begin position="212"/>
        <end position="232"/>
    </location>
</feature>
<keyword evidence="1" id="KW-0812">Transmembrane</keyword>
<dbReference type="Proteomes" id="UP001163719">
    <property type="component" value="Unassembled WGS sequence"/>
</dbReference>
<comment type="caution">
    <text evidence="2">The sequence shown here is derived from an EMBL/GenBank/DDBJ whole genome shotgun (WGS) entry which is preliminary data.</text>
</comment>
<evidence type="ECO:0000256" key="1">
    <source>
        <dbReference type="SAM" id="Phobius"/>
    </source>
</evidence>
<proteinExistence type="predicted"/>
<dbReference type="InterPro" id="IPR005625">
    <property type="entry name" value="PepSY-ass_TM"/>
</dbReference>
<gene>
    <name evidence="2" type="ORF">OH806_12540</name>
</gene>
<protein>
    <submittedName>
        <fullName evidence="2">PepSY domain-containing protein</fullName>
    </submittedName>
</protein>
<dbReference type="PANTHER" id="PTHR34219">
    <property type="entry name" value="IRON-REGULATED INNER MEMBRANE PROTEIN-RELATED"/>
    <property type="match status" value="1"/>
</dbReference>
<dbReference type="EMBL" id="JAPDHV010000005">
    <property type="protein sequence ID" value="MCW3162095.1"/>
    <property type="molecule type" value="Genomic_DNA"/>
</dbReference>
<feature type="transmembrane region" description="Helical" evidence="1">
    <location>
        <begin position="377"/>
        <end position="399"/>
    </location>
</feature>